<dbReference type="PANTHER" id="PTHR16301:SF20">
    <property type="entry name" value="IMPACT FAMILY MEMBER YIGZ"/>
    <property type="match status" value="1"/>
</dbReference>
<proteinExistence type="inferred from homology"/>
<name>A0A842HR55_9BURK</name>
<comment type="caution">
    <text evidence="4">The sequence shown here is derived from an EMBL/GenBank/DDBJ whole genome shotgun (WGS) entry which is preliminary data.</text>
</comment>
<dbReference type="PROSITE" id="PS00910">
    <property type="entry name" value="UPF0029"/>
    <property type="match status" value="1"/>
</dbReference>
<dbReference type="Gene3D" id="3.30.230.30">
    <property type="entry name" value="Impact, N-terminal domain"/>
    <property type="match status" value="1"/>
</dbReference>
<dbReference type="SUPFAM" id="SSF54211">
    <property type="entry name" value="Ribosomal protein S5 domain 2-like"/>
    <property type="match status" value="1"/>
</dbReference>
<keyword evidence="5" id="KW-1185">Reference proteome</keyword>
<feature type="domain" description="Impact N-terminal" evidence="2">
    <location>
        <begin position="16"/>
        <end position="116"/>
    </location>
</feature>
<dbReference type="InterPro" id="IPR035647">
    <property type="entry name" value="EFG_III/V"/>
</dbReference>
<dbReference type="EMBL" id="JACJUU010000003">
    <property type="protein sequence ID" value="MBC2769335.1"/>
    <property type="molecule type" value="Genomic_DNA"/>
</dbReference>
<dbReference type="InterPro" id="IPR023582">
    <property type="entry name" value="Impact"/>
</dbReference>
<dbReference type="Gene3D" id="3.30.70.240">
    <property type="match status" value="1"/>
</dbReference>
<dbReference type="GO" id="GO:0006446">
    <property type="term" value="P:regulation of translational initiation"/>
    <property type="evidence" value="ECO:0007669"/>
    <property type="project" value="TreeGrafter"/>
</dbReference>
<reference evidence="4 5" key="1">
    <citation type="submission" date="2020-08" db="EMBL/GenBank/DDBJ databases">
        <title>Paraeoetvoesia sp. YC-7-48 draft genome sequence.</title>
        <authorList>
            <person name="Yao L."/>
        </authorList>
    </citation>
    <scope>NUCLEOTIDE SEQUENCE [LARGE SCALE GENOMIC DNA]</scope>
    <source>
        <strain evidence="5">YC-7-48</strain>
    </source>
</reference>
<evidence type="ECO:0000259" key="2">
    <source>
        <dbReference type="Pfam" id="PF01205"/>
    </source>
</evidence>
<dbReference type="GO" id="GO:0005737">
    <property type="term" value="C:cytoplasm"/>
    <property type="evidence" value="ECO:0007669"/>
    <property type="project" value="TreeGrafter"/>
</dbReference>
<dbReference type="Pfam" id="PF09186">
    <property type="entry name" value="DUF1949"/>
    <property type="match status" value="1"/>
</dbReference>
<dbReference type="Proteomes" id="UP000545386">
    <property type="component" value="Unassembled WGS sequence"/>
</dbReference>
<protein>
    <submittedName>
        <fullName evidence="4">YigZ family protein</fullName>
    </submittedName>
</protein>
<evidence type="ECO:0000313" key="4">
    <source>
        <dbReference type="EMBL" id="MBC2769335.1"/>
    </source>
</evidence>
<dbReference type="GO" id="GO:0017111">
    <property type="term" value="F:ribonucleoside triphosphate phosphatase activity"/>
    <property type="evidence" value="ECO:0007669"/>
    <property type="project" value="UniProtKB-ARBA"/>
</dbReference>
<accession>A0A842HR55</accession>
<dbReference type="InterPro" id="IPR020569">
    <property type="entry name" value="UPF0029_Impact_CS"/>
</dbReference>
<organism evidence="4 5">
    <name type="scientific">Pusillimonas minor</name>
    <dbReference type="NCBI Taxonomy" id="2697024"/>
    <lineage>
        <taxon>Bacteria</taxon>
        <taxon>Pseudomonadati</taxon>
        <taxon>Pseudomonadota</taxon>
        <taxon>Betaproteobacteria</taxon>
        <taxon>Burkholderiales</taxon>
        <taxon>Alcaligenaceae</taxon>
        <taxon>Pusillimonas</taxon>
    </lineage>
</organism>
<gene>
    <name evidence="4" type="ORF">GTU67_05325</name>
</gene>
<dbReference type="Pfam" id="PF01205">
    <property type="entry name" value="Impact_N"/>
    <property type="match status" value="1"/>
</dbReference>
<evidence type="ECO:0000313" key="5">
    <source>
        <dbReference type="Proteomes" id="UP000545386"/>
    </source>
</evidence>
<dbReference type="PANTHER" id="PTHR16301">
    <property type="entry name" value="IMPACT-RELATED"/>
    <property type="match status" value="1"/>
</dbReference>
<dbReference type="InterPro" id="IPR001498">
    <property type="entry name" value="Impact_N"/>
</dbReference>
<dbReference type="RefSeq" id="WP_185779077.1">
    <property type="nucleotide sequence ID" value="NZ_JACJUU010000003.1"/>
</dbReference>
<dbReference type="InterPro" id="IPR015269">
    <property type="entry name" value="UPF0029_Impact_C"/>
</dbReference>
<dbReference type="InterPro" id="IPR036956">
    <property type="entry name" value="Impact_N_sf"/>
</dbReference>
<dbReference type="SUPFAM" id="SSF54980">
    <property type="entry name" value="EF-G C-terminal domain-like"/>
    <property type="match status" value="1"/>
</dbReference>
<sequence>MTYTLVATVSFQEEIRKSRFAVWAAPVQNAQDAAAFIAAHSDPAATHNCWAWKVGQAYRFNDDGEPTGTAGKPILQAIEGQQLDEVAVLVVRWFGGIKLGTGGLVRAYGGAAAQCLRAAEKIEQVEKTRVGCAVSFSDMALVQSRLAGYGAVVVAETFNAQGVNWQLDMPVEQLAVFTAEFANLTRGQGRLDVMTDPS</sequence>
<dbReference type="InterPro" id="IPR020568">
    <property type="entry name" value="Ribosomal_Su5_D2-typ_SF"/>
</dbReference>
<feature type="domain" description="UPF0029" evidence="3">
    <location>
        <begin position="132"/>
        <end position="188"/>
    </location>
</feature>
<dbReference type="AlphaFoldDB" id="A0A842HR55"/>
<dbReference type="GO" id="GO:0032561">
    <property type="term" value="F:guanyl ribonucleotide binding"/>
    <property type="evidence" value="ECO:0007669"/>
    <property type="project" value="UniProtKB-ARBA"/>
</dbReference>
<evidence type="ECO:0000259" key="3">
    <source>
        <dbReference type="Pfam" id="PF09186"/>
    </source>
</evidence>
<evidence type="ECO:0000256" key="1">
    <source>
        <dbReference type="ARBA" id="ARBA00007665"/>
    </source>
</evidence>
<comment type="similarity">
    <text evidence="1">Belongs to the IMPACT family.</text>
</comment>